<dbReference type="SMR" id="A0A0D2WWH8"/>
<gene>
    <name evidence="10" type="ORF">CAOG_007127</name>
</gene>
<dbReference type="GO" id="GO:0003676">
    <property type="term" value="F:nucleic acid binding"/>
    <property type="evidence" value="ECO:0007669"/>
    <property type="project" value="InterPro"/>
</dbReference>
<evidence type="ECO:0000256" key="6">
    <source>
        <dbReference type="ARBA" id="ARBA00023157"/>
    </source>
</evidence>
<dbReference type="Proteomes" id="UP000008743">
    <property type="component" value="Unassembled WGS sequence"/>
</dbReference>
<comment type="similarity">
    <text evidence="1">Belongs to the nuclease type I family.</text>
</comment>
<evidence type="ECO:0000256" key="9">
    <source>
        <dbReference type="SAM" id="SignalP"/>
    </source>
</evidence>
<evidence type="ECO:0000256" key="2">
    <source>
        <dbReference type="ARBA" id="ARBA00022722"/>
    </source>
</evidence>
<dbReference type="GO" id="GO:0006308">
    <property type="term" value="P:DNA catabolic process"/>
    <property type="evidence" value="ECO:0007669"/>
    <property type="project" value="InterPro"/>
</dbReference>
<dbReference type="PANTHER" id="PTHR33146:SF26">
    <property type="entry name" value="ENDONUCLEASE 4"/>
    <property type="match status" value="1"/>
</dbReference>
<dbReference type="GO" id="GO:0046872">
    <property type="term" value="F:metal ion binding"/>
    <property type="evidence" value="ECO:0007669"/>
    <property type="project" value="UniProtKB-KW"/>
</dbReference>
<evidence type="ECO:0000313" key="10">
    <source>
        <dbReference type="EMBL" id="KJE96873.1"/>
    </source>
</evidence>
<dbReference type="PANTHER" id="PTHR33146">
    <property type="entry name" value="ENDONUCLEASE 4"/>
    <property type="match status" value="1"/>
</dbReference>
<name>A0A0D2WWH8_CAPO3</name>
<organism evidence="10 11">
    <name type="scientific">Capsaspora owczarzaki (strain ATCC 30864)</name>
    <dbReference type="NCBI Taxonomy" id="595528"/>
    <lineage>
        <taxon>Eukaryota</taxon>
        <taxon>Filasterea</taxon>
        <taxon>Capsaspora</taxon>
    </lineage>
</organism>
<keyword evidence="9" id="KW-0732">Signal</keyword>
<dbReference type="STRING" id="595528.A0A0D2WWH8"/>
<keyword evidence="8" id="KW-1133">Transmembrane helix</keyword>
<dbReference type="GO" id="GO:0004519">
    <property type="term" value="F:endonuclease activity"/>
    <property type="evidence" value="ECO:0007669"/>
    <property type="project" value="UniProtKB-KW"/>
</dbReference>
<feature type="transmembrane region" description="Helical" evidence="8">
    <location>
        <begin position="306"/>
        <end position="331"/>
    </location>
</feature>
<keyword evidence="7" id="KW-0325">Glycoprotein</keyword>
<dbReference type="OrthoDB" id="441446at2759"/>
<dbReference type="GO" id="GO:0016788">
    <property type="term" value="F:hydrolase activity, acting on ester bonds"/>
    <property type="evidence" value="ECO:0007669"/>
    <property type="project" value="InterPro"/>
</dbReference>
<keyword evidence="8" id="KW-0472">Membrane</keyword>
<dbReference type="eggNOG" id="ENOG502QRXU">
    <property type="taxonomic scope" value="Eukaryota"/>
</dbReference>
<feature type="signal peptide" evidence="9">
    <location>
        <begin position="1"/>
        <end position="30"/>
    </location>
</feature>
<keyword evidence="4" id="KW-0255">Endonuclease</keyword>
<keyword evidence="6" id="KW-1015">Disulfide bond</keyword>
<keyword evidence="3" id="KW-0479">Metal-binding</keyword>
<keyword evidence="5" id="KW-0378">Hydrolase</keyword>
<protein>
    <submittedName>
        <fullName evidence="10">Nuclease Le3</fullName>
    </submittedName>
</protein>
<dbReference type="EMBL" id="KE346372">
    <property type="protein sequence ID" value="KJE96873.1"/>
    <property type="molecule type" value="Genomic_DNA"/>
</dbReference>
<dbReference type="InterPro" id="IPR003154">
    <property type="entry name" value="S1/P1nuclease"/>
</dbReference>
<reference evidence="11" key="1">
    <citation type="submission" date="2011-02" db="EMBL/GenBank/DDBJ databases">
        <title>The Genome Sequence of Capsaspora owczarzaki ATCC 30864.</title>
        <authorList>
            <person name="Russ C."/>
            <person name="Cuomo C."/>
            <person name="Burger G."/>
            <person name="Gray M.W."/>
            <person name="Holland P.W.H."/>
            <person name="King N."/>
            <person name="Lang F.B.F."/>
            <person name="Roger A.J."/>
            <person name="Ruiz-Trillo I."/>
            <person name="Young S.K."/>
            <person name="Zeng Q."/>
            <person name="Gargeya S."/>
            <person name="Alvarado L."/>
            <person name="Berlin A."/>
            <person name="Chapman S.B."/>
            <person name="Chen Z."/>
            <person name="Freedman E."/>
            <person name="Gellesch M."/>
            <person name="Goldberg J."/>
            <person name="Griggs A."/>
            <person name="Gujja S."/>
            <person name="Heilman E."/>
            <person name="Heiman D."/>
            <person name="Howarth C."/>
            <person name="Mehta T."/>
            <person name="Neiman D."/>
            <person name="Pearson M."/>
            <person name="Roberts A."/>
            <person name="Saif S."/>
            <person name="Shea T."/>
            <person name="Shenoy N."/>
            <person name="Sisk P."/>
            <person name="Stolte C."/>
            <person name="Sykes S."/>
            <person name="White J."/>
            <person name="Yandava C."/>
            <person name="Haas B."/>
            <person name="Nusbaum C."/>
            <person name="Birren B."/>
        </authorList>
    </citation>
    <scope>NUCLEOTIDE SEQUENCE</scope>
    <source>
        <strain evidence="11">ATCC 30864</strain>
    </source>
</reference>
<keyword evidence="8" id="KW-0812">Transmembrane</keyword>
<dbReference type="PROSITE" id="PS51257">
    <property type="entry name" value="PROKAR_LIPOPROTEIN"/>
    <property type="match status" value="1"/>
</dbReference>
<dbReference type="InterPro" id="IPR008947">
    <property type="entry name" value="PLipase_C/P1_nuclease_dom_sf"/>
</dbReference>
<dbReference type="AlphaFoldDB" id="A0A0D2WWH8"/>
<evidence type="ECO:0000256" key="3">
    <source>
        <dbReference type="ARBA" id="ARBA00022723"/>
    </source>
</evidence>
<keyword evidence="11" id="KW-1185">Reference proteome</keyword>
<dbReference type="RefSeq" id="XP_004343851.2">
    <property type="nucleotide sequence ID" value="XM_004343801.2"/>
</dbReference>
<evidence type="ECO:0000256" key="8">
    <source>
        <dbReference type="SAM" id="Phobius"/>
    </source>
</evidence>
<evidence type="ECO:0000256" key="1">
    <source>
        <dbReference type="ARBA" id="ARBA00009547"/>
    </source>
</evidence>
<dbReference type="PhylomeDB" id="A0A0D2WWH8"/>
<proteinExistence type="inferred from homology"/>
<dbReference type="Pfam" id="PF02265">
    <property type="entry name" value="S1-P1_nuclease"/>
    <property type="match status" value="1"/>
</dbReference>
<dbReference type="CDD" id="cd11010">
    <property type="entry name" value="S1-P1_nuclease"/>
    <property type="match status" value="1"/>
</dbReference>
<dbReference type="InParanoid" id="A0A0D2WWH8"/>
<sequence>MHFRSSSSSLLSAACVVIAVAAFAVRSADAWGAQGHQITAAIAQALLTPEANNYVIRMLPTSDNKSLAVASTWADDIKNQAQWKWTQPLHFIDTPDFACNYNYNRDCIDVGTGTKDACVAGAINNYTGILVNAGPKDVSELLQDSLKFVDHFIGDIHQPLHVGFTSDLGGNTIEVNYNGVNVNLHAFWDYSAISNRIDVDFNGDQNAYVNYLLQKIHSGWGGYVAMWNNSCNAVACPDIWATESVIFACNSSYADINRNITTVITTAYYNRAIDVIEQRLAAGGIRLGASLNRVAMSVNDTANNAMVGAVIGSVLGAVVLVIVAALVVAALRKRRGRTGYTTI</sequence>
<evidence type="ECO:0000256" key="4">
    <source>
        <dbReference type="ARBA" id="ARBA00022759"/>
    </source>
</evidence>
<evidence type="ECO:0000313" key="11">
    <source>
        <dbReference type="Proteomes" id="UP000008743"/>
    </source>
</evidence>
<dbReference type="SUPFAM" id="SSF48537">
    <property type="entry name" value="Phospholipase C/P1 nuclease"/>
    <property type="match status" value="1"/>
</dbReference>
<evidence type="ECO:0000256" key="5">
    <source>
        <dbReference type="ARBA" id="ARBA00022801"/>
    </source>
</evidence>
<feature type="chain" id="PRO_5002254839" evidence="9">
    <location>
        <begin position="31"/>
        <end position="343"/>
    </location>
</feature>
<keyword evidence="2" id="KW-0540">Nuclease</keyword>
<accession>A0A0D2WWH8</accession>
<dbReference type="Gene3D" id="1.10.575.10">
    <property type="entry name" value="P1 Nuclease"/>
    <property type="match status" value="1"/>
</dbReference>
<evidence type="ECO:0000256" key="7">
    <source>
        <dbReference type="ARBA" id="ARBA00023180"/>
    </source>
</evidence>